<gene>
    <name evidence="2" type="ORF">Tco_0770510</name>
</gene>
<organism evidence="2 3">
    <name type="scientific">Tanacetum coccineum</name>
    <dbReference type="NCBI Taxonomy" id="301880"/>
    <lineage>
        <taxon>Eukaryota</taxon>
        <taxon>Viridiplantae</taxon>
        <taxon>Streptophyta</taxon>
        <taxon>Embryophyta</taxon>
        <taxon>Tracheophyta</taxon>
        <taxon>Spermatophyta</taxon>
        <taxon>Magnoliopsida</taxon>
        <taxon>eudicotyledons</taxon>
        <taxon>Gunneridae</taxon>
        <taxon>Pentapetalae</taxon>
        <taxon>asterids</taxon>
        <taxon>campanulids</taxon>
        <taxon>Asterales</taxon>
        <taxon>Asteraceae</taxon>
        <taxon>Asteroideae</taxon>
        <taxon>Anthemideae</taxon>
        <taxon>Anthemidinae</taxon>
        <taxon>Tanacetum</taxon>
    </lineage>
</organism>
<comment type="caution">
    <text evidence="2">The sequence shown here is derived from an EMBL/GenBank/DDBJ whole genome shotgun (WGS) entry which is preliminary data.</text>
</comment>
<accession>A0ABQ4ZCE9</accession>
<protein>
    <submittedName>
        <fullName evidence="2">Uncharacterized protein</fullName>
    </submittedName>
</protein>
<evidence type="ECO:0000256" key="1">
    <source>
        <dbReference type="SAM" id="MobiDB-lite"/>
    </source>
</evidence>
<dbReference type="EMBL" id="BQNB010011232">
    <property type="protein sequence ID" value="GJS87874.1"/>
    <property type="molecule type" value="Genomic_DNA"/>
</dbReference>
<evidence type="ECO:0000313" key="3">
    <source>
        <dbReference type="Proteomes" id="UP001151760"/>
    </source>
</evidence>
<proteinExistence type="predicted"/>
<sequence>MHRTTSAPRSPNPDMDEGESSAQRKSTVIRLHTIQLIIAEQKSRDDLEAKQNEEKVKEHLIVEEIEKMVEGTENVENDEVNYVLNNQEVLGTRLDPGSYKEISEVEIIADVPVNIIEEEEESAKNDYELRRREKGKHVEESRNTPPPTPTRSTGIHSNLISLDTEKLHELTLTDSKSLTSTPSSSSRKPTLSMSQHILSLFKPKT</sequence>
<feature type="region of interest" description="Disordered" evidence="1">
    <location>
        <begin position="1"/>
        <end position="27"/>
    </location>
</feature>
<name>A0ABQ4ZCE9_9ASTR</name>
<feature type="region of interest" description="Disordered" evidence="1">
    <location>
        <begin position="171"/>
        <end position="205"/>
    </location>
</feature>
<feature type="region of interest" description="Disordered" evidence="1">
    <location>
        <begin position="122"/>
        <end position="158"/>
    </location>
</feature>
<reference evidence="2" key="1">
    <citation type="journal article" date="2022" name="Int. J. Mol. Sci.">
        <title>Draft Genome of Tanacetum Coccineum: Genomic Comparison of Closely Related Tanacetum-Family Plants.</title>
        <authorList>
            <person name="Yamashiro T."/>
            <person name="Shiraishi A."/>
            <person name="Nakayama K."/>
            <person name="Satake H."/>
        </authorList>
    </citation>
    <scope>NUCLEOTIDE SEQUENCE</scope>
</reference>
<feature type="compositionally biased region" description="Basic and acidic residues" evidence="1">
    <location>
        <begin position="122"/>
        <end position="142"/>
    </location>
</feature>
<keyword evidence="3" id="KW-1185">Reference proteome</keyword>
<dbReference type="Proteomes" id="UP001151760">
    <property type="component" value="Unassembled WGS sequence"/>
</dbReference>
<evidence type="ECO:0000313" key="2">
    <source>
        <dbReference type="EMBL" id="GJS87874.1"/>
    </source>
</evidence>
<reference evidence="2" key="2">
    <citation type="submission" date="2022-01" db="EMBL/GenBank/DDBJ databases">
        <authorList>
            <person name="Yamashiro T."/>
            <person name="Shiraishi A."/>
            <person name="Satake H."/>
            <person name="Nakayama K."/>
        </authorList>
    </citation>
    <scope>NUCLEOTIDE SEQUENCE</scope>
</reference>
<feature type="compositionally biased region" description="Low complexity" evidence="1">
    <location>
        <begin position="172"/>
        <end position="194"/>
    </location>
</feature>